<dbReference type="GeneID" id="123082620"/>
<organism evidence="3">
    <name type="scientific">Triticum aestivum</name>
    <name type="common">Wheat</name>
    <dbReference type="NCBI Taxonomy" id="4565"/>
    <lineage>
        <taxon>Eukaryota</taxon>
        <taxon>Viridiplantae</taxon>
        <taxon>Streptophyta</taxon>
        <taxon>Embryophyta</taxon>
        <taxon>Tracheophyta</taxon>
        <taxon>Spermatophyta</taxon>
        <taxon>Magnoliopsida</taxon>
        <taxon>Liliopsida</taxon>
        <taxon>Poales</taxon>
        <taxon>Poaceae</taxon>
        <taxon>BOP clade</taxon>
        <taxon>Pooideae</taxon>
        <taxon>Triticodae</taxon>
        <taxon>Triticeae</taxon>
        <taxon>Triticinae</taxon>
        <taxon>Triticum</taxon>
    </lineage>
</organism>
<dbReference type="SUPFAM" id="SSF81383">
    <property type="entry name" value="F-box domain"/>
    <property type="match status" value="1"/>
</dbReference>
<dbReference type="Proteomes" id="UP000019116">
    <property type="component" value="Chromosome 4A"/>
</dbReference>
<evidence type="ECO:0000259" key="1">
    <source>
        <dbReference type="Pfam" id="PF00646"/>
    </source>
</evidence>
<dbReference type="InterPro" id="IPR036047">
    <property type="entry name" value="F-box-like_dom_sf"/>
</dbReference>
<dbReference type="AlphaFoldDB" id="A0A3B6HYE2"/>
<dbReference type="PANTHER" id="PTHR32133:SF411">
    <property type="entry name" value="F-BOX DOMAIN-CONTAINING PROTEIN"/>
    <property type="match status" value="1"/>
</dbReference>
<dbReference type="OrthoDB" id="667600at2759"/>
<dbReference type="Gramene" id="TraesCS4A02G332300.1">
    <property type="protein sequence ID" value="TraesCS4A02G332300.1"/>
    <property type="gene ID" value="TraesCS4A02G332300"/>
</dbReference>
<dbReference type="Pfam" id="PF00646">
    <property type="entry name" value="F-box"/>
    <property type="match status" value="1"/>
</dbReference>
<dbReference type="Gramene" id="TraesCLE_scaffold_008317_01G000300.1">
    <property type="protein sequence ID" value="TraesCLE_scaffold_008317_01G000300.1"/>
    <property type="gene ID" value="TraesCLE_scaffold_008317_01G000300"/>
</dbReference>
<dbReference type="InterPro" id="IPR056594">
    <property type="entry name" value="AT5G49610-like_b-prop"/>
</dbReference>
<keyword evidence="4" id="KW-1185">Reference proteome</keyword>
<evidence type="ECO:0008006" key="5">
    <source>
        <dbReference type="Google" id="ProtNLM"/>
    </source>
</evidence>
<dbReference type="KEGG" id="taes:123082620"/>
<reference evidence="3" key="1">
    <citation type="submission" date="2018-08" db="EMBL/GenBank/DDBJ databases">
        <authorList>
            <person name="Rossello M."/>
        </authorList>
    </citation>
    <scope>NUCLEOTIDE SEQUENCE [LARGE SCALE GENOMIC DNA]</scope>
    <source>
        <strain evidence="3">cv. Chinese Spring</strain>
    </source>
</reference>
<feature type="domain" description="F-box" evidence="1">
    <location>
        <begin position="10"/>
        <end position="49"/>
    </location>
</feature>
<evidence type="ECO:0000259" key="2">
    <source>
        <dbReference type="Pfam" id="PF23635"/>
    </source>
</evidence>
<dbReference type="PANTHER" id="PTHR32133">
    <property type="entry name" value="OS07G0120400 PROTEIN"/>
    <property type="match status" value="1"/>
</dbReference>
<protein>
    <recommendedName>
        <fullName evidence="5">F-box domain-containing protein</fullName>
    </recommendedName>
</protein>
<reference evidence="3" key="2">
    <citation type="submission" date="2018-10" db="UniProtKB">
        <authorList>
            <consortium name="EnsemblPlants"/>
        </authorList>
    </citation>
    <scope>IDENTIFICATION</scope>
</reference>
<dbReference type="Pfam" id="PF23635">
    <property type="entry name" value="Beta-prop_AT5G49610-like"/>
    <property type="match status" value="1"/>
</dbReference>
<dbReference type="Gramene" id="TraesRN4A0100852100.1">
    <property type="protein sequence ID" value="TraesRN4A0100852100.1"/>
    <property type="gene ID" value="TraesRN4A0100852100"/>
</dbReference>
<proteinExistence type="predicted"/>
<dbReference type="RefSeq" id="XP_044360854.1">
    <property type="nucleotide sequence ID" value="XM_044504919.1"/>
</dbReference>
<dbReference type="Gramene" id="TraesCS4A03G0825600.1">
    <property type="protein sequence ID" value="TraesCS4A03G0825600.1.CDS"/>
    <property type="gene ID" value="TraesCS4A03G0825600"/>
</dbReference>
<dbReference type="Gramene" id="TraesCAD_scaffold_013759_01G000300.1">
    <property type="protein sequence ID" value="TraesCAD_scaffold_013759_01G000300.1"/>
    <property type="gene ID" value="TraesCAD_scaffold_013759_01G000300"/>
</dbReference>
<dbReference type="Gramene" id="TraesWEE_scaffold_012776_01G000500.1">
    <property type="protein sequence ID" value="TraesWEE_scaffold_012776_01G000500.1"/>
    <property type="gene ID" value="TraesWEE_scaffold_012776_01G000500"/>
</dbReference>
<evidence type="ECO:0000313" key="4">
    <source>
        <dbReference type="Proteomes" id="UP000019116"/>
    </source>
</evidence>
<name>A0A3B6HYE2_WHEAT</name>
<dbReference type="Gramene" id="TraesPARA_EIv1.0_1227560.1">
    <property type="protein sequence ID" value="TraesPARA_EIv1.0_1227560.1.CDS"/>
    <property type="gene ID" value="TraesPARA_EIv1.0_1227560"/>
</dbReference>
<dbReference type="OMA" id="ATSACDH"/>
<dbReference type="InterPro" id="IPR001810">
    <property type="entry name" value="F-box_dom"/>
</dbReference>
<feature type="domain" description="F-box protein AT5G49610-like beta-propeller" evidence="2">
    <location>
        <begin position="109"/>
        <end position="385"/>
    </location>
</feature>
<dbReference type="Gramene" id="TraesROB_scaffold_012198_01G000200.1">
    <property type="protein sequence ID" value="TraesROB_scaffold_012198_01G000200.1"/>
    <property type="gene ID" value="TraesROB_scaffold_012198_01G000200"/>
</dbReference>
<evidence type="ECO:0000313" key="3">
    <source>
        <dbReference type="EnsemblPlants" id="TraesCS4A02G332300.1"/>
    </source>
</evidence>
<dbReference type="EnsemblPlants" id="TraesCS4A02G332300.1">
    <property type="protein sequence ID" value="TraesCS4A02G332300.1"/>
    <property type="gene ID" value="TraesCS4A02G332300"/>
</dbReference>
<dbReference type="STRING" id="4565.A0A3B6HYE2"/>
<accession>A0A3B6HYE2</accession>
<gene>
    <name evidence="3" type="primary">LOC123082620</name>
</gene>
<sequence length="402" mass="44631">MTPPPPPAPSLPDEVLEEIFLRLPPDEPACLVCSSLASKLWLGLLSSPAFLGRYREFHGAPPMLGFLHNWLEGCGPVEKYPIPHFTTTTKFAARIPHVDDWVHLNYVAWDCRHGRVLLGDDNPVPMALVVWDPMTGCRREMNLPDVVYNNYGAAVLCAATSCDHRACHAAPFQLVFVGLNLTEEGECVAHAWLSLPETGDWSKPCPGFDQWGESCLGLHLAADAFIEPMPPVLVKEALHFMLQYDDDDSVAILKYDLSSNSLSLIDAPIMGSDVAGATILMAMSDGSLGYALVDGLMLYLWSRQMDSGRVAPWSPCTNINLGKLLPIQNHKKRLRLVGSVEASDIVFVTTDLGIYEINVKSRQWKRLWKNEKFCALIPFMSFYNPHEMVILSQTAHSQGMVK</sequence>